<reference evidence="2" key="1">
    <citation type="submission" date="2017-08" db="EMBL/GenBank/DDBJ databases">
        <title>A dynamic microbial community with high functional redundancy inhabits the cold, oxic subseafloor aquifer.</title>
        <authorList>
            <person name="Tully B.J."/>
            <person name="Wheat C.G."/>
            <person name="Glazer B.T."/>
            <person name="Huber J.A."/>
        </authorList>
    </citation>
    <scope>NUCLEOTIDE SEQUENCE [LARGE SCALE GENOMIC DNA]</scope>
</reference>
<proteinExistence type="predicted"/>
<sequence length="122" mass="13412">MKNDNVVAKPFTSKFVLEVSTYALIKLTLRGVTDFSALKHLESELKQAKVDTRKAVEVNGVVLIGERKVGNKGVIVSGWDKRKSNVDVAPVAKSLLEMLYKVLLGGGLSSYDLKTIKVDRHV</sequence>
<dbReference type="Proteomes" id="UP000218113">
    <property type="component" value="Unassembled WGS sequence"/>
</dbReference>
<comment type="caution">
    <text evidence="1">The sequence shown here is derived from an EMBL/GenBank/DDBJ whole genome shotgun (WGS) entry which is preliminary data.</text>
</comment>
<accession>A0A2A4TC27</accession>
<evidence type="ECO:0000313" key="1">
    <source>
        <dbReference type="EMBL" id="PCI30879.1"/>
    </source>
</evidence>
<evidence type="ECO:0000313" key="2">
    <source>
        <dbReference type="Proteomes" id="UP000218113"/>
    </source>
</evidence>
<dbReference type="AlphaFoldDB" id="A0A2A4TC27"/>
<gene>
    <name evidence="1" type="ORF">COB67_00045</name>
</gene>
<name>A0A2A4TC27_9DELT</name>
<dbReference type="EMBL" id="NVSR01000001">
    <property type="protein sequence ID" value="PCI30879.1"/>
    <property type="molecule type" value="Genomic_DNA"/>
</dbReference>
<organism evidence="1 2">
    <name type="scientific">SAR324 cluster bacterium</name>
    <dbReference type="NCBI Taxonomy" id="2024889"/>
    <lineage>
        <taxon>Bacteria</taxon>
        <taxon>Deltaproteobacteria</taxon>
        <taxon>SAR324 cluster</taxon>
    </lineage>
</organism>
<protein>
    <submittedName>
        <fullName evidence="1">Uncharacterized protein</fullName>
    </submittedName>
</protein>